<evidence type="ECO:0000313" key="3">
    <source>
        <dbReference type="Proteomes" id="UP000271098"/>
    </source>
</evidence>
<evidence type="ECO:0000313" key="2">
    <source>
        <dbReference type="EMBL" id="VDN27427.1"/>
    </source>
</evidence>
<dbReference type="OrthoDB" id="5810714at2759"/>
<feature type="compositionally biased region" description="Low complexity" evidence="1">
    <location>
        <begin position="85"/>
        <end position="97"/>
    </location>
</feature>
<accession>A0A183E5F2</accession>
<evidence type="ECO:0000256" key="1">
    <source>
        <dbReference type="SAM" id="MobiDB-lite"/>
    </source>
</evidence>
<dbReference type="EMBL" id="UYRT01083421">
    <property type="protein sequence ID" value="VDN27427.1"/>
    <property type="molecule type" value="Genomic_DNA"/>
</dbReference>
<protein>
    <submittedName>
        <fullName evidence="4">TPX2 domain-containing protein</fullName>
    </submittedName>
</protein>
<evidence type="ECO:0000313" key="4">
    <source>
        <dbReference type="WBParaSite" id="GPUH_0001621501-mRNA-1"/>
    </source>
</evidence>
<sequence>MHQKLVEKQPTLQEADAKVKRKFQEHQHTVPGVFKRLATPKASKARCPRMGTKSTIAGYNFKNADADPTQMDFAFSKMFGSKKSTTATTTTTTTTTTENASPPSRIPRLRRQREPKMDVKQLTRNLRRSPRIALLAQQRNGLAKANAAAKGSVKAPQLSTRLRRLATPKGRSLDSVPLTGSEEKLLRKCGRKYVPRRGPLTPFVDTTAMTDQQFLQAKNEGKIPMLTSISPSRIRIRQEVCQKRQTARERALNRKRGLC</sequence>
<dbReference type="WBParaSite" id="GPUH_0001621501-mRNA-1">
    <property type="protein sequence ID" value="GPUH_0001621501-mRNA-1"/>
    <property type="gene ID" value="GPUH_0001621501"/>
</dbReference>
<gene>
    <name evidence="2" type="ORF">GPUH_LOCUS16194</name>
</gene>
<reference evidence="4" key="1">
    <citation type="submission" date="2016-06" db="UniProtKB">
        <authorList>
            <consortium name="WormBaseParasite"/>
        </authorList>
    </citation>
    <scope>IDENTIFICATION</scope>
</reference>
<dbReference type="Proteomes" id="UP000271098">
    <property type="component" value="Unassembled WGS sequence"/>
</dbReference>
<name>A0A183E5F2_9BILA</name>
<reference evidence="2 3" key="2">
    <citation type="submission" date="2018-11" db="EMBL/GenBank/DDBJ databases">
        <authorList>
            <consortium name="Pathogen Informatics"/>
        </authorList>
    </citation>
    <scope>NUCLEOTIDE SEQUENCE [LARGE SCALE GENOMIC DNA]</scope>
</reference>
<proteinExistence type="predicted"/>
<keyword evidence="3" id="KW-1185">Reference proteome</keyword>
<feature type="region of interest" description="Disordered" evidence="1">
    <location>
        <begin position="82"/>
        <end position="106"/>
    </location>
</feature>
<organism evidence="4">
    <name type="scientific">Gongylonema pulchrum</name>
    <dbReference type="NCBI Taxonomy" id="637853"/>
    <lineage>
        <taxon>Eukaryota</taxon>
        <taxon>Metazoa</taxon>
        <taxon>Ecdysozoa</taxon>
        <taxon>Nematoda</taxon>
        <taxon>Chromadorea</taxon>
        <taxon>Rhabditida</taxon>
        <taxon>Spirurina</taxon>
        <taxon>Spiruromorpha</taxon>
        <taxon>Spiruroidea</taxon>
        <taxon>Gongylonematidae</taxon>
        <taxon>Gongylonema</taxon>
    </lineage>
</organism>
<dbReference type="AlphaFoldDB" id="A0A183E5F2"/>